<keyword evidence="7" id="KW-1185">Reference proteome</keyword>
<dbReference type="PROSITE" id="PS50887">
    <property type="entry name" value="GGDEF"/>
    <property type="match status" value="1"/>
</dbReference>
<dbReference type="PANTHER" id="PTHR33121:SF71">
    <property type="entry name" value="OXYGEN SENSOR PROTEIN DOSP"/>
    <property type="match status" value="1"/>
</dbReference>
<dbReference type="Gene3D" id="3.20.20.450">
    <property type="entry name" value="EAL domain"/>
    <property type="match status" value="1"/>
</dbReference>
<dbReference type="InterPro" id="IPR001789">
    <property type="entry name" value="Sig_transdc_resp-reg_receiver"/>
</dbReference>
<dbReference type="SUPFAM" id="SSF55073">
    <property type="entry name" value="Nucleotide cyclase"/>
    <property type="match status" value="1"/>
</dbReference>
<gene>
    <name evidence="6" type="ORF">AN401_10540</name>
</gene>
<dbReference type="NCBIfam" id="TIGR00254">
    <property type="entry name" value="GGDEF"/>
    <property type="match status" value="1"/>
</dbReference>
<feature type="domain" description="Response regulatory" evidence="3">
    <location>
        <begin position="31"/>
        <end position="155"/>
    </location>
</feature>
<dbReference type="InterPro" id="IPR035919">
    <property type="entry name" value="EAL_sf"/>
</dbReference>
<dbReference type="SMART" id="SM00052">
    <property type="entry name" value="EAL"/>
    <property type="match status" value="1"/>
</dbReference>
<dbReference type="KEGG" id="zdf:AN401_10540"/>
<evidence type="ECO:0000256" key="2">
    <source>
        <dbReference type="SAM" id="MobiDB-lite"/>
    </source>
</evidence>
<feature type="domain" description="GGDEF" evidence="5">
    <location>
        <begin position="347"/>
        <end position="479"/>
    </location>
</feature>
<feature type="region of interest" description="Disordered" evidence="2">
    <location>
        <begin position="1"/>
        <end position="27"/>
    </location>
</feature>
<evidence type="ECO:0000313" key="6">
    <source>
        <dbReference type="EMBL" id="ATG74242.1"/>
    </source>
</evidence>
<dbReference type="InterPro" id="IPR011006">
    <property type="entry name" value="CheY-like_superfamily"/>
</dbReference>
<dbReference type="InterPro" id="IPR001633">
    <property type="entry name" value="EAL_dom"/>
</dbReference>
<evidence type="ECO:0008006" key="8">
    <source>
        <dbReference type="Google" id="ProtNLM"/>
    </source>
</evidence>
<dbReference type="RefSeq" id="WP_096779334.1">
    <property type="nucleotide sequence ID" value="NZ_CP012621.1"/>
</dbReference>
<protein>
    <recommendedName>
        <fullName evidence="8">Diguanylate phosphodiesterase</fullName>
    </recommendedName>
</protein>
<feature type="compositionally biased region" description="Basic and acidic residues" evidence="2">
    <location>
        <begin position="1"/>
        <end position="10"/>
    </location>
</feature>
<dbReference type="AlphaFoldDB" id="A0A291HQ32"/>
<dbReference type="Pfam" id="PF00990">
    <property type="entry name" value="GGDEF"/>
    <property type="match status" value="1"/>
</dbReference>
<dbReference type="CDD" id="cd01949">
    <property type="entry name" value="GGDEF"/>
    <property type="match status" value="1"/>
</dbReference>
<dbReference type="Gene3D" id="3.30.70.270">
    <property type="match status" value="1"/>
</dbReference>
<evidence type="ECO:0000256" key="1">
    <source>
        <dbReference type="PROSITE-ProRule" id="PRU00169"/>
    </source>
</evidence>
<dbReference type="EMBL" id="CP012621">
    <property type="protein sequence ID" value="ATG74242.1"/>
    <property type="molecule type" value="Genomic_DNA"/>
</dbReference>
<evidence type="ECO:0000313" key="7">
    <source>
        <dbReference type="Proteomes" id="UP000217763"/>
    </source>
</evidence>
<dbReference type="PROSITE" id="PS50883">
    <property type="entry name" value="EAL"/>
    <property type="match status" value="1"/>
</dbReference>
<sequence length="753" mass="83427">MPPGQDHDIFEFAPEEPDTGAGHAPSPAPWRILIVDDEQQVHAATRFALSGLEVLGRPLAFTSAYSARQAREILRHQPRFACILLDVVMESEQAGLELIGFIREELGERGSRIILRTGQPGYAPELKIVRDYDINDYKQKNELTSTHLITAVTTALRGYHQQEQLDAHRQGLEHIIQGAAELFGARQTGRFSASVLQQLGRLLHSGAQGLLCRRAEQEPSRLMIEVATGPWARHSGQALDALDDAPLCRLVEQAFVRRQPQFSPRLATLYIHTPQGDELVFAVPTATEPDDALRHLLQLFGLYVSVGYDNASLFEKIEDLAFNDHLTGVLNRTGFMYALGKQITLGQDFVVLLADIDNFQAVNDGLGHQVGDLTLIRMARHLEAIFGSRSSLGRLSSDTFGLILPACRPEEMTAISQRLNDSLRQGFRLQGYDIPASLTLGAAMYPQHGSSAKTLLQNAGIALKKCKADHRGALAIFGETLEQALHQRLQIATRLRYALERNELSLSYQPQICLSSGRIIGAEALLRWHNEDRLIPPDTFIPVAESSGSIVPIGAWVLEQACRQQRAWQRDTGQALRMAVNVSVRQLKDPGFIDSLDRIIGQTGMTPGLLELEITESTMMEDHQALIATLQAVRARGVQVAMDDFGTGYSSMKYLQELPIDRLKIDRSFIGHMTESEQDLGLVELMVKMGQLLRLGVIAEGVEHPRENDLLRQLGCDEAQGYLYQKPTHPEHIALLLREQGESPGHRLSGPAG</sequence>
<reference evidence="7" key="1">
    <citation type="submission" date="2015-09" db="EMBL/GenBank/DDBJ databases">
        <authorList>
            <person name="Shao Z."/>
            <person name="Wang L."/>
        </authorList>
    </citation>
    <scope>NUCLEOTIDE SEQUENCE [LARGE SCALE GENOMIC DNA]</scope>
    <source>
        <strain evidence="7">F13-1</strain>
    </source>
</reference>
<dbReference type="Gene3D" id="3.40.50.2300">
    <property type="match status" value="1"/>
</dbReference>
<dbReference type="InterPro" id="IPR043128">
    <property type="entry name" value="Rev_trsase/Diguanyl_cyclase"/>
</dbReference>
<keyword evidence="1" id="KW-0597">Phosphoprotein</keyword>
<dbReference type="SMART" id="SM00448">
    <property type="entry name" value="REC"/>
    <property type="match status" value="1"/>
</dbReference>
<name>A0A291HQ32_9GAMM</name>
<feature type="modified residue" description="4-aspartylphosphate" evidence="1">
    <location>
        <position position="86"/>
    </location>
</feature>
<evidence type="ECO:0000259" key="4">
    <source>
        <dbReference type="PROSITE" id="PS50883"/>
    </source>
</evidence>
<dbReference type="CDD" id="cd01948">
    <property type="entry name" value="EAL"/>
    <property type="match status" value="1"/>
</dbReference>
<dbReference type="InterPro" id="IPR050706">
    <property type="entry name" value="Cyclic-di-GMP_PDE-like"/>
</dbReference>
<dbReference type="SMART" id="SM00267">
    <property type="entry name" value="GGDEF"/>
    <property type="match status" value="1"/>
</dbReference>
<dbReference type="InterPro" id="IPR000160">
    <property type="entry name" value="GGDEF_dom"/>
</dbReference>
<dbReference type="Pfam" id="PF00563">
    <property type="entry name" value="EAL"/>
    <property type="match status" value="1"/>
</dbReference>
<feature type="domain" description="EAL" evidence="4">
    <location>
        <begin position="488"/>
        <end position="741"/>
    </location>
</feature>
<dbReference type="SUPFAM" id="SSF52172">
    <property type="entry name" value="CheY-like"/>
    <property type="match status" value="1"/>
</dbReference>
<dbReference type="PROSITE" id="PS50110">
    <property type="entry name" value="RESPONSE_REGULATORY"/>
    <property type="match status" value="1"/>
</dbReference>
<dbReference type="SUPFAM" id="SSF141868">
    <property type="entry name" value="EAL domain-like"/>
    <property type="match status" value="1"/>
</dbReference>
<evidence type="ECO:0000259" key="3">
    <source>
        <dbReference type="PROSITE" id="PS50110"/>
    </source>
</evidence>
<dbReference type="Proteomes" id="UP000217763">
    <property type="component" value="Chromosome"/>
</dbReference>
<evidence type="ECO:0000259" key="5">
    <source>
        <dbReference type="PROSITE" id="PS50887"/>
    </source>
</evidence>
<dbReference type="InterPro" id="IPR021800">
    <property type="entry name" value="DUF3369"/>
</dbReference>
<organism evidence="6 7">
    <name type="scientific">Zobellella denitrificans</name>
    <dbReference type="NCBI Taxonomy" id="347534"/>
    <lineage>
        <taxon>Bacteria</taxon>
        <taxon>Pseudomonadati</taxon>
        <taxon>Pseudomonadota</taxon>
        <taxon>Gammaproteobacteria</taxon>
        <taxon>Aeromonadales</taxon>
        <taxon>Aeromonadaceae</taxon>
        <taxon>Zobellella</taxon>
    </lineage>
</organism>
<accession>A0A291HQ32</accession>
<proteinExistence type="predicted"/>
<dbReference type="PANTHER" id="PTHR33121">
    <property type="entry name" value="CYCLIC DI-GMP PHOSPHODIESTERASE PDEF"/>
    <property type="match status" value="1"/>
</dbReference>
<dbReference type="Pfam" id="PF11849">
    <property type="entry name" value="DUF3369"/>
    <property type="match status" value="1"/>
</dbReference>
<dbReference type="GO" id="GO:0071111">
    <property type="term" value="F:cyclic-guanylate-specific phosphodiesterase activity"/>
    <property type="evidence" value="ECO:0007669"/>
    <property type="project" value="InterPro"/>
</dbReference>
<dbReference type="CDD" id="cd00156">
    <property type="entry name" value="REC"/>
    <property type="match status" value="1"/>
</dbReference>
<dbReference type="InterPro" id="IPR029787">
    <property type="entry name" value="Nucleotide_cyclase"/>
</dbReference>
<dbReference type="GO" id="GO:0000160">
    <property type="term" value="P:phosphorelay signal transduction system"/>
    <property type="evidence" value="ECO:0007669"/>
    <property type="project" value="InterPro"/>
</dbReference>